<dbReference type="InterPro" id="IPR002125">
    <property type="entry name" value="CMP_dCMP_dom"/>
</dbReference>
<evidence type="ECO:0000256" key="1">
    <source>
        <dbReference type="ARBA" id="ARBA00022723"/>
    </source>
</evidence>
<keyword evidence="5" id="KW-1185">Reference proteome</keyword>
<dbReference type="InterPro" id="IPR016193">
    <property type="entry name" value="Cytidine_deaminase-like"/>
</dbReference>
<organism evidence="4 5">
    <name type="scientific">Sorangium atrum</name>
    <dbReference type="NCBI Taxonomy" id="2995308"/>
    <lineage>
        <taxon>Bacteria</taxon>
        <taxon>Pseudomonadati</taxon>
        <taxon>Myxococcota</taxon>
        <taxon>Polyangia</taxon>
        <taxon>Polyangiales</taxon>
        <taxon>Polyangiaceae</taxon>
        <taxon>Sorangium</taxon>
    </lineage>
</organism>
<dbReference type="PANTHER" id="PTHR11079">
    <property type="entry name" value="CYTOSINE DEAMINASE FAMILY MEMBER"/>
    <property type="match status" value="1"/>
</dbReference>
<keyword evidence="2" id="KW-0862">Zinc</keyword>
<protein>
    <submittedName>
        <fullName evidence="4">Nucleoside deaminase</fullName>
    </submittedName>
</protein>
<evidence type="ECO:0000259" key="3">
    <source>
        <dbReference type="PROSITE" id="PS51747"/>
    </source>
</evidence>
<evidence type="ECO:0000313" key="4">
    <source>
        <dbReference type="EMBL" id="MDC0676165.1"/>
    </source>
</evidence>
<evidence type="ECO:0000313" key="5">
    <source>
        <dbReference type="Proteomes" id="UP001217485"/>
    </source>
</evidence>
<evidence type="ECO:0000256" key="2">
    <source>
        <dbReference type="ARBA" id="ARBA00022833"/>
    </source>
</evidence>
<dbReference type="EMBL" id="JAQNDK010000001">
    <property type="protein sequence ID" value="MDC0676165.1"/>
    <property type="molecule type" value="Genomic_DNA"/>
</dbReference>
<feature type="domain" description="CMP/dCMP-type deaminase" evidence="3">
    <location>
        <begin position="8"/>
        <end position="124"/>
    </location>
</feature>
<dbReference type="InterPro" id="IPR016192">
    <property type="entry name" value="APOBEC/CMP_deaminase_Zn-bd"/>
</dbReference>
<dbReference type="Proteomes" id="UP001217485">
    <property type="component" value="Unassembled WGS sequence"/>
</dbReference>
<comment type="caution">
    <text evidence="4">The sequence shown here is derived from an EMBL/GenBank/DDBJ whole genome shotgun (WGS) entry which is preliminary data.</text>
</comment>
<dbReference type="Gene3D" id="3.40.140.10">
    <property type="entry name" value="Cytidine Deaminase, domain 2"/>
    <property type="match status" value="1"/>
</dbReference>
<reference evidence="4 5" key="1">
    <citation type="submission" date="2023-01" db="EMBL/GenBank/DDBJ databases">
        <title>Minimal conservation of predation-associated metabolite biosynthetic gene clusters underscores biosynthetic potential of Myxococcota including descriptions for ten novel species: Archangium lansinium sp. nov., Myxococcus landrumus sp. nov., Nannocystis bai.</title>
        <authorList>
            <person name="Ahearne A."/>
            <person name="Stevens C."/>
            <person name="Dowd S."/>
        </authorList>
    </citation>
    <scope>NUCLEOTIDE SEQUENCE [LARGE SCALE GENOMIC DNA]</scope>
    <source>
        <strain evidence="4 5">WIWO2</strain>
    </source>
</reference>
<dbReference type="Pfam" id="PF00383">
    <property type="entry name" value="dCMP_cyt_deam_1"/>
    <property type="match status" value="1"/>
</dbReference>
<name>A0ABT5BRJ3_9BACT</name>
<proteinExistence type="predicted"/>
<dbReference type="CDD" id="cd01285">
    <property type="entry name" value="nucleoside_deaminase"/>
    <property type="match status" value="1"/>
</dbReference>
<sequence>MTHQVGDPLDVGFMQLAVDAASDALRAGNMPFGAVLVQGGQVLQVSSNQRRTANAGQGDCTAHAEVVLIREATAAHGPEALEGGTVYASGEPCAMCSGALFWAGVSRIVYAASTQDIIAALGGRALPVRCHEVLANASPAVRVDGPVLREAAVALLRSAVERS</sequence>
<dbReference type="SUPFAM" id="SSF53927">
    <property type="entry name" value="Cytidine deaminase-like"/>
    <property type="match status" value="1"/>
</dbReference>
<keyword evidence="1" id="KW-0479">Metal-binding</keyword>
<dbReference type="PROSITE" id="PS51747">
    <property type="entry name" value="CYT_DCMP_DEAMINASES_2"/>
    <property type="match status" value="1"/>
</dbReference>
<dbReference type="RefSeq" id="WP_272092872.1">
    <property type="nucleotide sequence ID" value="NZ_JAQNDK010000001.1"/>
</dbReference>
<gene>
    <name evidence="4" type="ORF">POL72_00320</name>
</gene>
<accession>A0ABT5BRJ3</accession>
<dbReference type="PROSITE" id="PS00903">
    <property type="entry name" value="CYT_DCMP_DEAMINASES_1"/>
    <property type="match status" value="1"/>
</dbReference>
<dbReference type="PANTHER" id="PTHR11079:SF179">
    <property type="entry name" value="TRNA(ADENINE(34)) DEAMINASE, CHLOROPLASTIC"/>
    <property type="match status" value="1"/>
</dbReference>